<evidence type="ECO:0000313" key="2">
    <source>
        <dbReference type="Proteomes" id="UP000321204"/>
    </source>
</evidence>
<dbReference type="Gene3D" id="1.25.40.390">
    <property type="match status" value="1"/>
</dbReference>
<dbReference type="RefSeq" id="WP_146789312.1">
    <property type="nucleotide sequence ID" value="NZ_BAABIO010000003.1"/>
</dbReference>
<protein>
    <submittedName>
        <fullName evidence="1">RagB/SusD family nutrient uptake outer membrane protein</fullName>
    </submittedName>
</protein>
<dbReference type="OrthoDB" id="1183184at2"/>
<dbReference type="PROSITE" id="PS51257">
    <property type="entry name" value="PROKAR_LIPOPROTEIN"/>
    <property type="match status" value="1"/>
</dbReference>
<organism evidence="1 2">
    <name type="scientific">Flavisolibacter ginsenosidimutans</name>
    <dbReference type="NCBI Taxonomy" id="661481"/>
    <lineage>
        <taxon>Bacteria</taxon>
        <taxon>Pseudomonadati</taxon>
        <taxon>Bacteroidota</taxon>
        <taxon>Chitinophagia</taxon>
        <taxon>Chitinophagales</taxon>
        <taxon>Chitinophagaceae</taxon>
        <taxon>Flavisolibacter</taxon>
    </lineage>
</organism>
<name>A0A5B8UKK3_9BACT</name>
<keyword evidence="2" id="KW-1185">Reference proteome</keyword>
<sequence length="542" mass="59893">MKKILLYTILIFLAAACKKSSLELTNPNAPTPDLSLTTEAGLQAFSLGVLQRMSAFVPNEGQANIYFIGAMAIHSALGDEVFQPYGNFSIRWVNQPLKITLPSGQVVVNPNGVDQKTQLQGFNSRDAGELNSFLYEWSACYYIITQCNQLLKSLNDPALSLSGDAATKKNTFKAWALWWKGYAYSRIGSQYLAAVINNEVGMTNNNFVAHDAVVQEGNRILNDCLTTLNDIQPNADYVSTMKAIVAAFDDNQNIVTPDMWKRQIYTIQARNLLVNKKLRDMTAADWQQILTLAAKGIQASDNIFKFGMDPNAVNDVSAGGYHPYAFIGDAVQYTFVSERLIQDFKPGDKRFTQNFTQFSVPKVNIRGRGLQLGTRWQPIAIEAGGRYATSANKGFVPWACSYEENELMKAEAFIKTGSVQQGLQIVDAIRDYQGAGLAHVANTGLSATQAYEELRRERRIALFLWGTAWYDARRWGVTEPASQGGGRAGAIVLVPGDLLSPPQAAPAAVPCFIDYSYMDYWDVPQNEIDFNVPSGTSVRVKN</sequence>
<dbReference type="SUPFAM" id="SSF48452">
    <property type="entry name" value="TPR-like"/>
    <property type="match status" value="1"/>
</dbReference>
<reference evidence="1 2" key="1">
    <citation type="journal article" date="2015" name="Int. J. Syst. Evol. Microbiol.">
        <title>Flavisolibacter ginsenosidimutans sp. nov., with ginsenoside-converting activity isolated from soil used for cultivating ginseng.</title>
        <authorList>
            <person name="Zhao Y."/>
            <person name="Liu Q."/>
            <person name="Kang M.S."/>
            <person name="Jin F."/>
            <person name="Yu H."/>
            <person name="Im W.T."/>
        </authorList>
    </citation>
    <scope>NUCLEOTIDE SEQUENCE [LARGE SCALE GENOMIC DNA]</scope>
    <source>
        <strain evidence="1 2">Gsoil 636</strain>
    </source>
</reference>
<evidence type="ECO:0000313" key="1">
    <source>
        <dbReference type="EMBL" id="QEC57221.1"/>
    </source>
</evidence>
<dbReference type="KEGG" id="fgg:FSB75_15385"/>
<accession>A0A5B8UKK3</accession>
<gene>
    <name evidence="1" type="ORF">FSB75_15385</name>
</gene>
<dbReference type="Proteomes" id="UP000321204">
    <property type="component" value="Chromosome"/>
</dbReference>
<dbReference type="InterPro" id="IPR011990">
    <property type="entry name" value="TPR-like_helical_dom_sf"/>
</dbReference>
<proteinExistence type="predicted"/>
<dbReference type="EMBL" id="CP042433">
    <property type="protein sequence ID" value="QEC57221.1"/>
    <property type="molecule type" value="Genomic_DNA"/>
</dbReference>
<dbReference type="AlphaFoldDB" id="A0A5B8UKK3"/>